<accession>X1MQ97</accession>
<evidence type="ECO:0000259" key="10">
    <source>
        <dbReference type="SMART" id="SM00863"/>
    </source>
</evidence>
<evidence type="ECO:0000256" key="1">
    <source>
        <dbReference type="ARBA" id="ARBA00008226"/>
    </source>
</evidence>
<dbReference type="GO" id="GO:0006435">
    <property type="term" value="P:threonyl-tRNA aminoacylation"/>
    <property type="evidence" value="ECO:0007669"/>
    <property type="project" value="TreeGrafter"/>
</dbReference>
<dbReference type="InterPro" id="IPR012947">
    <property type="entry name" value="tRNA_SAD"/>
</dbReference>
<dbReference type="PANTHER" id="PTHR11451:SF44">
    <property type="entry name" value="THREONINE--TRNA LIGASE, CHLOROPLASTIC_MITOCHONDRIAL 2"/>
    <property type="match status" value="1"/>
</dbReference>
<sequence length="186" mass="21715">MKIETIRHSLSHIMAAAVQELYPKTKFGIGPAVENGFYYDFDLPQSLSSEDLTKIEKKMRELIRQNIRFKKKIISKVEAEKIFKNQLYKLELIGELPGKKVGIYESEKFIDLCKGPHIKSTKQIPIDAFKLTKIAGAYWRGNEKRPMLTRIYGVAFKTKKELNEFLKRQEEAEKRDHRILGQKLEL</sequence>
<dbReference type="GO" id="GO:0004829">
    <property type="term" value="F:threonine-tRNA ligase activity"/>
    <property type="evidence" value="ECO:0007669"/>
    <property type="project" value="UniProtKB-EC"/>
</dbReference>
<dbReference type="GO" id="GO:0005524">
    <property type="term" value="F:ATP binding"/>
    <property type="evidence" value="ECO:0007669"/>
    <property type="project" value="UniProtKB-KW"/>
</dbReference>
<evidence type="ECO:0000256" key="5">
    <source>
        <dbReference type="ARBA" id="ARBA00022840"/>
    </source>
</evidence>
<evidence type="ECO:0000256" key="2">
    <source>
        <dbReference type="ARBA" id="ARBA00013163"/>
    </source>
</evidence>
<evidence type="ECO:0000256" key="3">
    <source>
        <dbReference type="ARBA" id="ARBA00022598"/>
    </source>
</evidence>
<keyword evidence="3" id="KW-0436">Ligase</keyword>
<name>X1MQ97_9ZZZZ</name>
<proteinExistence type="inferred from homology"/>
<dbReference type="Gene3D" id="3.30.54.20">
    <property type="match status" value="1"/>
</dbReference>
<dbReference type="AlphaFoldDB" id="X1MQ97"/>
<dbReference type="SMART" id="SM00863">
    <property type="entry name" value="tRNA_SAD"/>
    <property type="match status" value="1"/>
</dbReference>
<comment type="similarity">
    <text evidence="1">Belongs to the class-II aminoacyl-tRNA synthetase family.</text>
</comment>
<gene>
    <name evidence="11" type="ORF">S06H3_09591</name>
</gene>
<dbReference type="SUPFAM" id="SSF55186">
    <property type="entry name" value="ThrRS/AlaRS common domain"/>
    <property type="match status" value="1"/>
</dbReference>
<evidence type="ECO:0000313" key="11">
    <source>
        <dbReference type="EMBL" id="GAI16865.1"/>
    </source>
</evidence>
<keyword evidence="7" id="KW-0030">Aminoacyl-tRNA synthetase</keyword>
<dbReference type="Gene3D" id="3.30.980.10">
    <property type="entry name" value="Threonyl-trna Synthetase, Chain A, domain 2"/>
    <property type="match status" value="1"/>
</dbReference>
<dbReference type="Pfam" id="PF07973">
    <property type="entry name" value="tRNA_SAD"/>
    <property type="match status" value="1"/>
</dbReference>
<dbReference type="EC" id="6.1.1.3" evidence="2"/>
<reference evidence="11" key="1">
    <citation type="journal article" date="2014" name="Front. Microbiol.">
        <title>High frequency of phylogenetically diverse reductive dehalogenase-homologous genes in deep subseafloor sedimentary metagenomes.</title>
        <authorList>
            <person name="Kawai M."/>
            <person name="Futagami T."/>
            <person name="Toyoda A."/>
            <person name="Takaki Y."/>
            <person name="Nishi S."/>
            <person name="Hori S."/>
            <person name="Arai W."/>
            <person name="Tsubouchi T."/>
            <person name="Morono Y."/>
            <person name="Uchiyama I."/>
            <person name="Ito T."/>
            <person name="Fujiyama A."/>
            <person name="Inagaki F."/>
            <person name="Takami H."/>
        </authorList>
    </citation>
    <scope>NUCLEOTIDE SEQUENCE</scope>
    <source>
        <strain evidence="11">Expedition CK06-06</strain>
    </source>
</reference>
<protein>
    <recommendedName>
        <fullName evidence="2">threonine--tRNA ligase</fullName>
        <ecNumber evidence="2">6.1.1.3</ecNumber>
    </recommendedName>
    <alternativeName>
        <fullName evidence="8">Threonyl-tRNA synthetase</fullName>
    </alternativeName>
</protein>
<keyword evidence="6" id="KW-0648">Protein biosynthesis</keyword>
<organism evidence="11">
    <name type="scientific">marine sediment metagenome</name>
    <dbReference type="NCBI Taxonomy" id="412755"/>
    <lineage>
        <taxon>unclassified sequences</taxon>
        <taxon>metagenomes</taxon>
        <taxon>ecological metagenomes</taxon>
    </lineage>
</organism>
<comment type="caution">
    <text evidence="11">The sequence shown here is derived from an EMBL/GenBank/DDBJ whole genome shotgun (WGS) entry which is preliminary data.</text>
</comment>
<evidence type="ECO:0000256" key="7">
    <source>
        <dbReference type="ARBA" id="ARBA00023146"/>
    </source>
</evidence>
<evidence type="ECO:0000256" key="6">
    <source>
        <dbReference type="ARBA" id="ARBA00022917"/>
    </source>
</evidence>
<keyword evidence="5" id="KW-0067">ATP-binding</keyword>
<evidence type="ECO:0000256" key="9">
    <source>
        <dbReference type="ARBA" id="ARBA00049515"/>
    </source>
</evidence>
<dbReference type="InterPro" id="IPR018163">
    <property type="entry name" value="Thr/Ala-tRNA-synth_IIc_edit"/>
</dbReference>
<evidence type="ECO:0000256" key="4">
    <source>
        <dbReference type="ARBA" id="ARBA00022741"/>
    </source>
</evidence>
<keyword evidence="4" id="KW-0547">Nucleotide-binding</keyword>
<evidence type="ECO:0000256" key="8">
    <source>
        <dbReference type="ARBA" id="ARBA00031900"/>
    </source>
</evidence>
<dbReference type="FunFam" id="3.30.980.10:FF:000005">
    <property type="entry name" value="Threonyl-tRNA synthetase, mitochondrial"/>
    <property type="match status" value="1"/>
</dbReference>
<feature type="non-terminal residue" evidence="11">
    <location>
        <position position="186"/>
    </location>
</feature>
<feature type="domain" description="Threonyl/alanyl tRNA synthetase SAD" evidence="10">
    <location>
        <begin position="101"/>
        <end position="152"/>
    </location>
</feature>
<dbReference type="PANTHER" id="PTHR11451">
    <property type="entry name" value="THREONINE-TRNA LIGASE"/>
    <property type="match status" value="1"/>
</dbReference>
<dbReference type="EMBL" id="BARV01004264">
    <property type="protein sequence ID" value="GAI16865.1"/>
    <property type="molecule type" value="Genomic_DNA"/>
</dbReference>
<comment type="catalytic activity">
    <reaction evidence="9">
        <text>tRNA(Thr) + L-threonine + ATP = L-threonyl-tRNA(Thr) + AMP + diphosphate + H(+)</text>
        <dbReference type="Rhea" id="RHEA:24624"/>
        <dbReference type="Rhea" id="RHEA-COMP:9670"/>
        <dbReference type="Rhea" id="RHEA-COMP:9704"/>
        <dbReference type="ChEBI" id="CHEBI:15378"/>
        <dbReference type="ChEBI" id="CHEBI:30616"/>
        <dbReference type="ChEBI" id="CHEBI:33019"/>
        <dbReference type="ChEBI" id="CHEBI:57926"/>
        <dbReference type="ChEBI" id="CHEBI:78442"/>
        <dbReference type="ChEBI" id="CHEBI:78534"/>
        <dbReference type="ChEBI" id="CHEBI:456215"/>
        <dbReference type="EC" id="6.1.1.3"/>
    </reaction>
</comment>